<keyword evidence="1 3" id="KW-0479">Metal-binding</keyword>
<dbReference type="CDD" id="cd01092">
    <property type="entry name" value="APP-like"/>
    <property type="match status" value="1"/>
</dbReference>
<keyword evidence="6" id="KW-0645">Protease</keyword>
<evidence type="ECO:0000313" key="7">
    <source>
        <dbReference type="Proteomes" id="UP000075737"/>
    </source>
</evidence>
<keyword evidence="7" id="KW-1185">Reference proteome</keyword>
<dbReference type="GO" id="GO:0046872">
    <property type="term" value="F:metal ion binding"/>
    <property type="evidence" value="ECO:0007669"/>
    <property type="project" value="UniProtKB-KW"/>
</dbReference>
<dbReference type="AlphaFoldDB" id="A0A161PWS7"/>
<evidence type="ECO:0000256" key="3">
    <source>
        <dbReference type="RuleBase" id="RU000590"/>
    </source>
</evidence>
<dbReference type="SUPFAM" id="SSF55920">
    <property type="entry name" value="Creatinase/aminopeptidase"/>
    <property type="match status" value="1"/>
</dbReference>
<dbReference type="GO" id="GO:0004177">
    <property type="term" value="F:aminopeptidase activity"/>
    <property type="evidence" value="ECO:0007669"/>
    <property type="project" value="UniProtKB-KW"/>
</dbReference>
<evidence type="ECO:0000256" key="2">
    <source>
        <dbReference type="ARBA" id="ARBA00022801"/>
    </source>
</evidence>
<gene>
    <name evidence="6" type="primary">ypdF</name>
    <name evidence="6" type="ORF">ATZ99_14680</name>
</gene>
<dbReference type="InterPro" id="IPR050659">
    <property type="entry name" value="Peptidase_M24B"/>
</dbReference>
<evidence type="ECO:0000256" key="1">
    <source>
        <dbReference type="ARBA" id="ARBA00022723"/>
    </source>
</evidence>
<comment type="similarity">
    <text evidence="3">Belongs to the peptidase M24B family.</text>
</comment>
<organism evidence="6 7">
    <name type="scientific">Thermovenabulum gondwanense</name>
    <dbReference type="NCBI Taxonomy" id="520767"/>
    <lineage>
        <taxon>Bacteria</taxon>
        <taxon>Bacillati</taxon>
        <taxon>Bacillota</taxon>
        <taxon>Clostridia</taxon>
        <taxon>Thermosediminibacterales</taxon>
        <taxon>Thermosediminibacteraceae</taxon>
        <taxon>Thermovenabulum</taxon>
    </lineage>
</organism>
<dbReference type="InterPro" id="IPR001131">
    <property type="entry name" value="Peptidase_M24B_aminopep-P_CS"/>
</dbReference>
<dbReference type="InterPro" id="IPR000587">
    <property type="entry name" value="Creatinase_N"/>
</dbReference>
<dbReference type="SUPFAM" id="SSF53092">
    <property type="entry name" value="Creatinase/prolidase N-terminal domain"/>
    <property type="match status" value="1"/>
</dbReference>
<dbReference type="Gene3D" id="3.40.350.10">
    <property type="entry name" value="Creatinase/prolidase N-terminal domain"/>
    <property type="match status" value="1"/>
</dbReference>
<protein>
    <submittedName>
        <fullName evidence="6">Aminopeptidase YpdF</fullName>
        <ecNumber evidence="6">3.4.11.-</ecNumber>
    </submittedName>
</protein>
<dbReference type="PANTHER" id="PTHR46112:SF3">
    <property type="entry name" value="AMINOPEPTIDASE YPDF"/>
    <property type="match status" value="1"/>
</dbReference>
<evidence type="ECO:0000259" key="4">
    <source>
        <dbReference type="Pfam" id="PF00557"/>
    </source>
</evidence>
<dbReference type="InterPro" id="IPR000994">
    <property type="entry name" value="Pept_M24"/>
</dbReference>
<dbReference type="STRING" id="520767.ATZ99_14680"/>
<proteinExistence type="inferred from homology"/>
<dbReference type="Pfam" id="PF00557">
    <property type="entry name" value="Peptidase_M24"/>
    <property type="match status" value="1"/>
</dbReference>
<feature type="domain" description="Creatinase N-terminal" evidence="5">
    <location>
        <begin position="5"/>
        <end position="131"/>
    </location>
</feature>
<accession>A0A161PWS7</accession>
<name>A0A161PWS7_9FIRM</name>
<reference evidence="6 7" key="1">
    <citation type="submission" date="2015-12" db="EMBL/GenBank/DDBJ databases">
        <title>Draft genome of Thermovenabulum gondwanense isolated from a red thermophilic microbial mat colonisisng an outflow channel of a bore well.</title>
        <authorList>
            <person name="Patel B.K."/>
        </authorList>
    </citation>
    <scope>NUCLEOTIDE SEQUENCE [LARGE SCALE GENOMIC DNA]</scope>
    <source>
        <strain evidence="6 7">R270</strain>
    </source>
</reference>
<dbReference type="InterPro" id="IPR029149">
    <property type="entry name" value="Creatin/AminoP/Spt16_N"/>
</dbReference>
<sequence>MVSTRIEKLVNALKEKNLLSAVIFKPENIFYLCNYTGEGFLLVTETKMYIFTDFRYVEQAKKESPHCDVIEYKPGVSSFSLLAQVLKENNILNTGIEENVVTLKTYEELNQNLEGIEIGRVGGLVEKIRMIKEEEEIDNIKTAQRIADMAFIHILDYIKPGVSEKEISLELEFFIKKNGAQGLSFPTIVATGERASLPHGEPTERKLKYGDFITLDFGAKYNHYCSDMTRTVFLGKPGEEQIKIYRIVREAQEKALEYIKAGILGKDADKIARDIIENNGFGSNFGHGLGHGVGLEIHEEPRLSKLGEEELKPGMVVTVEPGIYIENFGGVRIEDLVVITEHGIKNLTKSSKDLIIL</sequence>
<evidence type="ECO:0000259" key="5">
    <source>
        <dbReference type="Pfam" id="PF01321"/>
    </source>
</evidence>
<dbReference type="EC" id="3.4.11.-" evidence="6"/>
<dbReference type="Gene3D" id="3.90.230.10">
    <property type="entry name" value="Creatinase/methionine aminopeptidase superfamily"/>
    <property type="match status" value="1"/>
</dbReference>
<dbReference type="OrthoDB" id="9806388at2"/>
<dbReference type="PANTHER" id="PTHR46112">
    <property type="entry name" value="AMINOPEPTIDASE"/>
    <property type="match status" value="1"/>
</dbReference>
<dbReference type="RefSeq" id="WP_068748587.1">
    <property type="nucleotide sequence ID" value="NZ_LOHZ01000032.1"/>
</dbReference>
<keyword evidence="6" id="KW-0031">Aminopeptidase</keyword>
<evidence type="ECO:0000313" key="6">
    <source>
        <dbReference type="EMBL" id="KYO65830.1"/>
    </source>
</evidence>
<dbReference type="Pfam" id="PF01321">
    <property type="entry name" value="Creatinase_N"/>
    <property type="match status" value="1"/>
</dbReference>
<dbReference type="InterPro" id="IPR036005">
    <property type="entry name" value="Creatinase/aminopeptidase-like"/>
</dbReference>
<dbReference type="PATRIC" id="fig|520767.4.peg.1573"/>
<dbReference type="Proteomes" id="UP000075737">
    <property type="component" value="Unassembled WGS sequence"/>
</dbReference>
<dbReference type="EMBL" id="LOHZ01000032">
    <property type="protein sequence ID" value="KYO65830.1"/>
    <property type="molecule type" value="Genomic_DNA"/>
</dbReference>
<feature type="domain" description="Peptidase M24" evidence="4">
    <location>
        <begin position="139"/>
        <end position="341"/>
    </location>
</feature>
<dbReference type="PROSITE" id="PS00491">
    <property type="entry name" value="PROLINE_PEPTIDASE"/>
    <property type="match status" value="1"/>
</dbReference>
<comment type="caution">
    <text evidence="6">The sequence shown here is derived from an EMBL/GenBank/DDBJ whole genome shotgun (WGS) entry which is preliminary data.</text>
</comment>
<keyword evidence="2 6" id="KW-0378">Hydrolase</keyword>